<proteinExistence type="predicted"/>
<accession>A0A5K3FZR0</accession>
<sequence>MNCVGSRWKYKKALLQGPCPKHRRKHHWKCPMSL</sequence>
<dbReference type="AlphaFoldDB" id="A0A5K3FZR0"/>
<protein>
    <submittedName>
        <fullName evidence="1">Uncharacterized protein</fullName>
    </submittedName>
</protein>
<evidence type="ECO:0000313" key="1">
    <source>
        <dbReference type="WBParaSite" id="MCU_013788-RA"/>
    </source>
</evidence>
<reference evidence="1" key="1">
    <citation type="submission" date="2019-11" db="UniProtKB">
        <authorList>
            <consortium name="WormBaseParasite"/>
        </authorList>
    </citation>
    <scope>IDENTIFICATION</scope>
</reference>
<organism evidence="1">
    <name type="scientific">Mesocestoides corti</name>
    <name type="common">Flatworm</name>
    <dbReference type="NCBI Taxonomy" id="53468"/>
    <lineage>
        <taxon>Eukaryota</taxon>
        <taxon>Metazoa</taxon>
        <taxon>Spiralia</taxon>
        <taxon>Lophotrochozoa</taxon>
        <taxon>Platyhelminthes</taxon>
        <taxon>Cestoda</taxon>
        <taxon>Eucestoda</taxon>
        <taxon>Cyclophyllidea</taxon>
        <taxon>Mesocestoididae</taxon>
        <taxon>Mesocestoides</taxon>
    </lineage>
</organism>
<dbReference type="WBParaSite" id="MCU_013788-RA">
    <property type="protein sequence ID" value="MCU_013788-RA"/>
    <property type="gene ID" value="MCU_013788"/>
</dbReference>
<name>A0A5K3FZR0_MESCO</name>